<keyword evidence="1" id="KW-0175">Coiled coil</keyword>
<evidence type="ECO:0000313" key="4">
    <source>
        <dbReference type="Proteomes" id="UP000601710"/>
    </source>
</evidence>
<feature type="compositionally biased region" description="Low complexity" evidence="2">
    <location>
        <begin position="326"/>
        <end position="338"/>
    </location>
</feature>
<evidence type="ECO:0000313" key="3">
    <source>
        <dbReference type="EMBL" id="CAC5433051.1"/>
    </source>
</evidence>
<gene>
    <name evidence="3" type="ORF">LDHU3_32.3700</name>
</gene>
<proteinExistence type="predicted"/>
<evidence type="ECO:0000256" key="2">
    <source>
        <dbReference type="SAM" id="MobiDB-lite"/>
    </source>
</evidence>
<dbReference type="AlphaFoldDB" id="A0A6J8FIV4"/>
<feature type="coiled-coil region" evidence="1">
    <location>
        <begin position="498"/>
        <end position="525"/>
    </location>
</feature>
<organism evidence="3 4">
    <name type="scientific">Leishmania donovani</name>
    <dbReference type="NCBI Taxonomy" id="5661"/>
    <lineage>
        <taxon>Eukaryota</taxon>
        <taxon>Discoba</taxon>
        <taxon>Euglenozoa</taxon>
        <taxon>Kinetoplastea</taxon>
        <taxon>Metakinetoplastina</taxon>
        <taxon>Trypanosomatida</taxon>
        <taxon>Trypanosomatidae</taxon>
        <taxon>Leishmaniinae</taxon>
        <taxon>Leishmania</taxon>
    </lineage>
</organism>
<dbReference type="Proteomes" id="UP000601710">
    <property type="component" value="Chromosome 32"/>
</dbReference>
<dbReference type="VEuPathDB" id="TriTrypDB:LdCL_320035200"/>
<evidence type="ECO:0000256" key="1">
    <source>
        <dbReference type="SAM" id="Coils"/>
    </source>
</evidence>
<accession>A0A6J8FIV4</accession>
<name>A0A6J8FIV4_LEIDO</name>
<sequence>MQRKRRLTVQPVDAARFCGDNNGAVVSFLNGMNHPVVANPAPMAEGEQLPLPSRVLVHAYAGAQLTDAAVRTQEEFVEEAAVNSAAVVACRVTPLRASRANTGTNYPVRTEGPTKIVFFSGCQRLAEVGIDDGVATRSSPPMQLPWCPMQCFRVESEDSVKGLVALDMAAFLKDTHTLCACTPQLGKLQTLRFEESTICCLGPGRAGHAEVTVILGNGVAAVCGVQRAAPAPARVTAEAYAEVAAAPSASRAARQTFLAANEGSDMHVLHTLQLPFHASPSAAPLRVAWTGATVLWVVYSDGSVVAVQCGESKGIGSGVEGNEELQQPSQGLAGASSASQARSSTFTTHVAETQLMPTWAQNGDSNNASMVQVQIHADPRAPVLHFAFTTADAGSAEQQQQLLLHYGTVRLQGAPPAAQLHWRQHQVCYAEQLYGVRCERGQFHILSQSARGAGPLYVATLLKDGPAASSAAAGAASVAPSLAITIMQCAESELSSHCRSCEALLKELRASAQQLRCEKDAALLLHRLMQVQHALYALLTRQQQSASVTDLAASESLPYRLLQRAAQVSREHAAYALFVHLGIMHTISKPLKDVLGFSEATARVEAAQAQWKSLLHDTFRRKSVYQSSVAELAMWQSATPLCIEVLLDKLGLPAADASFTMASALASMDTVTPEVALFILYYSYVGLEHSADASGAQALPSMTEQQQQRQWRESFLLLFGMPVDLNTWAFTCYAVDHGVNPAEAAEAEQKKSLLYAMGPAVQHLGAPPFVRLLAPVVNGLAHVAALDVLLRLIPTCITVYTSAAEDVPVAMAMRLLCVAVRAGSSRMIEALYEVMRGSAELMHLAAQPLAYAALHAGSVSAMRGWVEVGSPAADTIERTLQTAEGAHQREAVLISFYILLQRYEDALQVCSSATPADATQAQRLQVVLSYLRSLLSASSKAWGEQKMAVVADVDPHLPVDEASALPLWRPETLSAPLLQVSSGDLAEQLGRIVSSAGERGGHSGAAVAALRGAASAGGATTATASGALGEAGAAYHYSYRATGEGLQTHARPPLFRPSTLLSSVERGSGAGSSAASSSSSPPAGGSAATTAGQY</sequence>
<reference evidence="3" key="1">
    <citation type="submission" date="2020-06" db="EMBL/GenBank/DDBJ databases">
        <authorList>
            <person name="Camacho E."/>
            <person name="Gonzalez-de la Fuente S."/>
            <person name="Rastrojo A."/>
            <person name="Peiro-Pastor R."/>
            <person name="Solana JC."/>
            <person name="Tabera L."/>
            <person name="Gamarro F."/>
            <person name="Carrasco-Ramiro F."/>
            <person name="Requena JM."/>
            <person name="Aguado B."/>
        </authorList>
    </citation>
    <scope>NUCLEOTIDE SEQUENCE</scope>
</reference>
<feature type="compositionally biased region" description="Low complexity" evidence="2">
    <location>
        <begin position="1071"/>
        <end position="1094"/>
    </location>
</feature>
<feature type="region of interest" description="Disordered" evidence="2">
    <location>
        <begin position="318"/>
        <end position="338"/>
    </location>
</feature>
<dbReference type="VEuPathDB" id="TriTrypDB:LdBPK_322920.1"/>
<dbReference type="VEuPathDB" id="TriTrypDB:LDHU3_32.3700"/>
<feature type="region of interest" description="Disordered" evidence="2">
    <location>
        <begin position="1061"/>
        <end position="1094"/>
    </location>
</feature>
<protein>
    <submittedName>
        <fullName evidence="3">Hypothetical_protein_conserved</fullName>
    </submittedName>
</protein>
<dbReference type="EMBL" id="LR812652">
    <property type="protein sequence ID" value="CAC5433051.1"/>
    <property type="molecule type" value="Genomic_DNA"/>
</dbReference>